<evidence type="ECO:0000256" key="1">
    <source>
        <dbReference type="SAM" id="Coils"/>
    </source>
</evidence>
<keyword evidence="1" id="KW-0175">Coiled coil</keyword>
<organism evidence="2 3">
    <name type="scientific">Candidatus Accumulibacter vicinus</name>
    <dbReference type="NCBI Taxonomy" id="2954382"/>
    <lineage>
        <taxon>Bacteria</taxon>
        <taxon>Pseudomonadati</taxon>
        <taxon>Pseudomonadota</taxon>
        <taxon>Betaproteobacteria</taxon>
        <taxon>Candidatus Accumulibacter</taxon>
    </lineage>
</organism>
<feature type="coiled-coil region" evidence="1">
    <location>
        <begin position="54"/>
        <end position="85"/>
    </location>
</feature>
<dbReference type="RefSeq" id="WP_034923140.1">
    <property type="nucleotide sequence ID" value="NZ_JDSS02000016.1"/>
</dbReference>
<dbReference type="Proteomes" id="UP000019812">
    <property type="component" value="Unassembled WGS sequence"/>
</dbReference>
<dbReference type="AlphaFoldDB" id="A0A084Y3I7"/>
<evidence type="ECO:0000313" key="2">
    <source>
        <dbReference type="EMBL" id="KFB69281.1"/>
    </source>
</evidence>
<protein>
    <submittedName>
        <fullName evidence="2">Uncharacterized protein</fullName>
    </submittedName>
</protein>
<accession>A0A084Y3I7</accession>
<sequence length="389" mass="42549">MTQATNKTITISLNTTKQLQGSGAMTQATAQKGRLEHLLDDFTEVHGTVLLGMHKELQTLKKDVEEQLESRLKEFLDEVGAAESDLSKEVGDAERLAILLRCETEVHLDRITAKCRETISALDLAGEATQAQNSEILTQAAATLATLGALSANARDALRKDHQNLESNLRETAIQSSTQLAKVRDSSMASLQGFATALNAAQTTFSRDTSARLDQVKEIQQGIAESQMVAREDLSAHSKVLQQRLSATHEAALREVFAHCQSVATKVSDVAAASKNEILIGRDAALADIKTILDTVAQRNVAFREAASIVQQNMQKAHAASQKKMAEALRIAQAINEENRVLVSELREQQTSLHQRELQMQKRTRQLALGAGLVVLSTLGFWTWITLTH</sequence>
<gene>
    <name evidence="2" type="ORF">CAPSK01_001026</name>
</gene>
<reference evidence="2 3" key="1">
    <citation type="submission" date="2014-07" db="EMBL/GenBank/DDBJ databases">
        <title>Expanding our view of genomic diversity in Candidatus Accumulibacter clades.</title>
        <authorList>
            <person name="Skennerton C.T."/>
            <person name="Barr J.J."/>
            <person name="Slater F.R."/>
            <person name="Bond P.L."/>
            <person name="Tyson G.W."/>
        </authorList>
    </citation>
    <scope>NUCLEOTIDE SEQUENCE [LARGE SCALE GENOMIC DNA]</scope>
    <source>
        <strain evidence="3">SK-01</strain>
    </source>
</reference>
<proteinExistence type="predicted"/>
<name>A0A084Y3I7_9PROT</name>
<comment type="caution">
    <text evidence="2">The sequence shown here is derived from an EMBL/GenBank/DDBJ whole genome shotgun (WGS) entry which is preliminary data.</text>
</comment>
<dbReference type="STRING" id="1457154.CAPSK01_001026"/>
<evidence type="ECO:0000313" key="3">
    <source>
        <dbReference type="Proteomes" id="UP000019812"/>
    </source>
</evidence>
<dbReference type="EMBL" id="JDSS02000016">
    <property type="protein sequence ID" value="KFB69281.1"/>
    <property type="molecule type" value="Genomic_DNA"/>
</dbReference>